<dbReference type="Proteomes" id="UP001056291">
    <property type="component" value="Chromosome"/>
</dbReference>
<keyword evidence="2" id="KW-0238">DNA-binding</keyword>
<dbReference type="RefSeq" id="WP_251934602.1">
    <property type="nucleotide sequence ID" value="NZ_CP098747.1"/>
</dbReference>
<dbReference type="InterPro" id="IPR000835">
    <property type="entry name" value="HTH_MarR-typ"/>
</dbReference>
<dbReference type="InterPro" id="IPR052067">
    <property type="entry name" value="Metal_resp_HTH_trans_reg"/>
</dbReference>
<sequence>MSLVLEQFLPYRLNRLADSLSKNASQAYKSEYGLSRPEWRAFALLGQQGTMTATEIAHFSTMDKTKVSRALYALEKRSWLIRNQDDKDRRLEHLALTPAGQKAYEILVPKMLKIETDMIARLGETNFAALNQGLDALESLFADETIALNSK</sequence>
<keyword evidence="6" id="KW-1185">Reference proteome</keyword>
<dbReference type="PANTHER" id="PTHR35790:SF4">
    <property type="entry name" value="HTH-TYPE TRANSCRIPTIONAL REGULATOR PCHR"/>
    <property type="match status" value="1"/>
</dbReference>
<dbReference type="SMART" id="SM00347">
    <property type="entry name" value="HTH_MARR"/>
    <property type="match status" value="1"/>
</dbReference>
<dbReference type="PANTHER" id="PTHR35790">
    <property type="entry name" value="HTH-TYPE TRANSCRIPTIONAL REGULATOR PCHR"/>
    <property type="match status" value="1"/>
</dbReference>
<dbReference type="Gene3D" id="1.10.10.10">
    <property type="entry name" value="Winged helix-like DNA-binding domain superfamily/Winged helix DNA-binding domain"/>
    <property type="match status" value="1"/>
</dbReference>
<protein>
    <submittedName>
        <fullName evidence="5">MarR family transcriptional regulator</fullName>
    </submittedName>
</protein>
<accession>A0ABY4W700</accession>
<proteinExistence type="predicted"/>
<evidence type="ECO:0000259" key="4">
    <source>
        <dbReference type="PROSITE" id="PS50995"/>
    </source>
</evidence>
<keyword evidence="1" id="KW-0805">Transcription regulation</keyword>
<evidence type="ECO:0000256" key="2">
    <source>
        <dbReference type="ARBA" id="ARBA00023125"/>
    </source>
</evidence>
<evidence type="ECO:0000256" key="1">
    <source>
        <dbReference type="ARBA" id="ARBA00023015"/>
    </source>
</evidence>
<reference evidence="5" key="1">
    <citation type="submission" date="2022-06" db="EMBL/GenBank/DDBJ databases">
        <title>Sneathiella actinostolidae sp. nov., isolated from a sea anemonein the Western Pacific Ocean.</title>
        <authorList>
            <person name="Wei M.J."/>
        </authorList>
    </citation>
    <scope>NUCLEOTIDE SEQUENCE</scope>
    <source>
        <strain evidence="5">PHK-P5</strain>
    </source>
</reference>
<dbReference type="Pfam" id="PF01047">
    <property type="entry name" value="MarR"/>
    <property type="match status" value="1"/>
</dbReference>
<evidence type="ECO:0000313" key="5">
    <source>
        <dbReference type="EMBL" id="USG61525.1"/>
    </source>
</evidence>
<dbReference type="SUPFAM" id="SSF46785">
    <property type="entry name" value="Winged helix' DNA-binding domain"/>
    <property type="match status" value="1"/>
</dbReference>
<evidence type="ECO:0000313" key="6">
    <source>
        <dbReference type="Proteomes" id="UP001056291"/>
    </source>
</evidence>
<dbReference type="PROSITE" id="PS50995">
    <property type="entry name" value="HTH_MARR_2"/>
    <property type="match status" value="1"/>
</dbReference>
<dbReference type="InterPro" id="IPR036390">
    <property type="entry name" value="WH_DNA-bd_sf"/>
</dbReference>
<dbReference type="EMBL" id="CP098747">
    <property type="protein sequence ID" value="USG61525.1"/>
    <property type="molecule type" value="Genomic_DNA"/>
</dbReference>
<gene>
    <name evidence="5" type="ORF">NBZ79_00855</name>
</gene>
<dbReference type="InterPro" id="IPR036388">
    <property type="entry name" value="WH-like_DNA-bd_sf"/>
</dbReference>
<keyword evidence="3" id="KW-0804">Transcription</keyword>
<name>A0ABY4W700_9PROT</name>
<organism evidence="5 6">
    <name type="scientific">Sneathiella marina</name>
    <dbReference type="NCBI Taxonomy" id="2950108"/>
    <lineage>
        <taxon>Bacteria</taxon>
        <taxon>Pseudomonadati</taxon>
        <taxon>Pseudomonadota</taxon>
        <taxon>Alphaproteobacteria</taxon>
        <taxon>Sneathiellales</taxon>
        <taxon>Sneathiellaceae</taxon>
        <taxon>Sneathiella</taxon>
    </lineage>
</organism>
<feature type="domain" description="HTH marR-type" evidence="4">
    <location>
        <begin position="6"/>
        <end position="139"/>
    </location>
</feature>
<evidence type="ECO:0000256" key="3">
    <source>
        <dbReference type="ARBA" id="ARBA00023163"/>
    </source>
</evidence>